<dbReference type="EMBL" id="LJVE01000014">
    <property type="protein sequence ID" value="KPL15466.1"/>
    <property type="molecule type" value="Genomic_DNA"/>
</dbReference>
<organism evidence="1 2">
    <name type="scientific">candidate division WOR_3 bacterium SM1_77</name>
    <dbReference type="NCBI Taxonomy" id="1703778"/>
    <lineage>
        <taxon>Bacteria</taxon>
        <taxon>Bacteria division WOR-3</taxon>
    </lineage>
</organism>
<gene>
    <name evidence="1" type="ORF">AMJ74_01535</name>
</gene>
<accession>A0A0S8K1I1</accession>
<proteinExistence type="predicted"/>
<comment type="caution">
    <text evidence="1">The sequence shown here is derived from an EMBL/GenBank/DDBJ whole genome shotgun (WGS) entry which is preliminary data.</text>
</comment>
<dbReference type="AlphaFoldDB" id="A0A0S8K1I1"/>
<name>A0A0S8K1I1_UNCW3</name>
<evidence type="ECO:0000313" key="1">
    <source>
        <dbReference type="EMBL" id="KPL15466.1"/>
    </source>
</evidence>
<sequence length="134" mass="14322">MGNKPDWVGTNFKKTVRKIDDKTKMVGVKKMADGSLPDIEGGEDDFDPGFDISYSASGQDAKNFGGGGRLSRNVYHGEDGTLNLGLSGSHWKGGGQSGASLDAVDATYMTKHGDFGIQASPDLKSVKLTFRKEF</sequence>
<dbReference type="Proteomes" id="UP000050975">
    <property type="component" value="Unassembled WGS sequence"/>
</dbReference>
<reference evidence="1 2" key="1">
    <citation type="journal article" date="2015" name="Microbiome">
        <title>Genomic resolution of linkages in carbon, nitrogen, and sulfur cycling among widespread estuary sediment bacteria.</title>
        <authorList>
            <person name="Baker B.J."/>
            <person name="Lazar C.S."/>
            <person name="Teske A.P."/>
            <person name="Dick G.J."/>
        </authorList>
    </citation>
    <scope>NUCLEOTIDE SEQUENCE [LARGE SCALE GENOMIC DNA]</scope>
    <source>
        <strain evidence="1">SM1_77</strain>
    </source>
</reference>
<evidence type="ECO:0000313" key="2">
    <source>
        <dbReference type="Proteomes" id="UP000050975"/>
    </source>
</evidence>
<protein>
    <submittedName>
        <fullName evidence="1">Uncharacterized protein</fullName>
    </submittedName>
</protein>